<keyword evidence="8" id="KW-1185">Reference proteome</keyword>
<feature type="domain" description="Fungal lipase-type" evidence="6">
    <location>
        <begin position="131"/>
        <end position="312"/>
    </location>
</feature>
<dbReference type="Pfam" id="PF01764">
    <property type="entry name" value="Lipase_3"/>
    <property type="match status" value="1"/>
</dbReference>
<reference evidence="7 8" key="1">
    <citation type="submission" date="2024-01" db="EMBL/GenBank/DDBJ databases">
        <title>The complete chloroplast genome sequence of Lithospermum erythrorhizon: insights into the phylogenetic relationship among Boraginaceae species and the maternal lineages of purple gromwells.</title>
        <authorList>
            <person name="Okada T."/>
            <person name="Watanabe K."/>
        </authorList>
    </citation>
    <scope>NUCLEOTIDE SEQUENCE [LARGE SCALE GENOMIC DNA]</scope>
</reference>
<accession>A0AAV3RPX5</accession>
<dbReference type="AlphaFoldDB" id="A0AAV3RPX5"/>
<dbReference type="SUPFAM" id="SSF53474">
    <property type="entry name" value="alpha/beta-Hydrolases"/>
    <property type="match status" value="1"/>
</dbReference>
<evidence type="ECO:0000256" key="3">
    <source>
        <dbReference type="ARBA" id="ARBA00022963"/>
    </source>
</evidence>
<comment type="similarity">
    <text evidence="1 5">Belongs to the AB hydrolase superfamily. Lipase family.</text>
</comment>
<evidence type="ECO:0000256" key="1">
    <source>
        <dbReference type="ARBA" id="ARBA00010701"/>
    </source>
</evidence>
<protein>
    <recommendedName>
        <fullName evidence="5">Phospholipase A1</fullName>
        <ecNumber evidence="5">3.1.1.-</ecNumber>
    </recommendedName>
</protein>
<evidence type="ECO:0000256" key="5">
    <source>
        <dbReference type="RuleBase" id="RU367093"/>
    </source>
</evidence>
<dbReference type="FunFam" id="3.40.50.1820:FF:000065">
    <property type="entry name" value="Phospholipase A1-II 3"/>
    <property type="match status" value="1"/>
</dbReference>
<evidence type="ECO:0000256" key="2">
    <source>
        <dbReference type="ARBA" id="ARBA00022801"/>
    </source>
</evidence>
<dbReference type="PANTHER" id="PTHR31828:SF10">
    <property type="entry name" value="PHOSPHOLIPASE A1-IIDELTA"/>
    <property type="match status" value="1"/>
</dbReference>
<dbReference type="InterPro" id="IPR033556">
    <property type="entry name" value="PLA"/>
</dbReference>
<evidence type="ECO:0000256" key="4">
    <source>
        <dbReference type="ARBA" id="ARBA00023098"/>
    </source>
</evidence>
<comment type="function">
    <text evidence="5">Acylhydrolase that catalyzes the hydrolysis of phospholipids at the sn-1 position.</text>
</comment>
<dbReference type="InterPro" id="IPR002921">
    <property type="entry name" value="Fungal_lipase-type"/>
</dbReference>
<sequence>MASSPTWTELLGSNNWEGLLEPLDLSLRRLILLCGDMIQCTYDSFNNDPNSKYAGSCRYGKSSFFEKTMFEFASDYQVDSFLYATAKVDYVKAVFLHSLSREAWDRESNWIGYIAVTNDEVSKTLGGRHIYVVWRGTSRNYEWIDVFEAEAVSAKELLSQETLKKVQDDEGILGRILGTITNSDTSDDDDDENMPQVMKGWLTIYVSDDPNSSFTKTSARVQLLAKINQLRDKYKGENLSITLTGHSLGASLSILSAFDIVENGVRDIPVSAIVFGSPQVGNKVFNEMVKQFSNLKILHVRNKIDLLTLYPSRLLGYVDSGVDFLIDSRKSPDLKQSTNPGDWHNLQGMLHVVAGWNGENGEFELKVKRSLALVNKSSGFLKEEYLVPESWWIERNKGMVLDGNGEWILAPPSDEDLPVPED</sequence>
<comment type="caution">
    <text evidence="7">The sequence shown here is derived from an EMBL/GenBank/DDBJ whole genome shotgun (WGS) entry which is preliminary data.</text>
</comment>
<dbReference type="CDD" id="cd00519">
    <property type="entry name" value="Lipase_3"/>
    <property type="match status" value="1"/>
</dbReference>
<dbReference type="EC" id="3.1.1.-" evidence="5"/>
<organism evidence="7 8">
    <name type="scientific">Lithospermum erythrorhizon</name>
    <name type="common">Purple gromwell</name>
    <name type="synonym">Lithospermum officinale var. erythrorhizon</name>
    <dbReference type="NCBI Taxonomy" id="34254"/>
    <lineage>
        <taxon>Eukaryota</taxon>
        <taxon>Viridiplantae</taxon>
        <taxon>Streptophyta</taxon>
        <taxon>Embryophyta</taxon>
        <taxon>Tracheophyta</taxon>
        <taxon>Spermatophyta</taxon>
        <taxon>Magnoliopsida</taxon>
        <taxon>eudicotyledons</taxon>
        <taxon>Gunneridae</taxon>
        <taxon>Pentapetalae</taxon>
        <taxon>asterids</taxon>
        <taxon>lamiids</taxon>
        <taxon>Boraginales</taxon>
        <taxon>Boraginaceae</taxon>
        <taxon>Boraginoideae</taxon>
        <taxon>Lithospermeae</taxon>
        <taxon>Lithospermum</taxon>
    </lineage>
</organism>
<dbReference type="InterPro" id="IPR029058">
    <property type="entry name" value="AB_hydrolase_fold"/>
</dbReference>
<proteinExistence type="inferred from homology"/>
<dbReference type="PANTHER" id="PTHR31828">
    <property type="entry name" value="PHOSPHOLIPASE A1-IIGAMMA"/>
    <property type="match status" value="1"/>
</dbReference>
<evidence type="ECO:0000259" key="6">
    <source>
        <dbReference type="Pfam" id="PF01764"/>
    </source>
</evidence>
<dbReference type="Proteomes" id="UP001454036">
    <property type="component" value="Unassembled WGS sequence"/>
</dbReference>
<dbReference type="EMBL" id="BAABME010010985">
    <property type="protein sequence ID" value="GAA0183059.1"/>
    <property type="molecule type" value="Genomic_DNA"/>
</dbReference>
<dbReference type="Gene3D" id="3.40.50.1820">
    <property type="entry name" value="alpha/beta hydrolase"/>
    <property type="match status" value="1"/>
</dbReference>
<keyword evidence="4 5" id="KW-0443">Lipid metabolism</keyword>
<evidence type="ECO:0000313" key="8">
    <source>
        <dbReference type="Proteomes" id="UP001454036"/>
    </source>
</evidence>
<gene>
    <name evidence="7" type="ORF">LIER_30541</name>
</gene>
<keyword evidence="3 5" id="KW-0442">Lipid degradation</keyword>
<dbReference type="GO" id="GO:0016042">
    <property type="term" value="P:lipid catabolic process"/>
    <property type="evidence" value="ECO:0007669"/>
    <property type="project" value="UniProtKB-UniRule"/>
</dbReference>
<evidence type="ECO:0000313" key="7">
    <source>
        <dbReference type="EMBL" id="GAA0183059.1"/>
    </source>
</evidence>
<dbReference type="GO" id="GO:0008970">
    <property type="term" value="F:phospholipase A1 activity"/>
    <property type="evidence" value="ECO:0007669"/>
    <property type="project" value="UniProtKB-UniRule"/>
</dbReference>
<dbReference type="GO" id="GO:0005737">
    <property type="term" value="C:cytoplasm"/>
    <property type="evidence" value="ECO:0007669"/>
    <property type="project" value="UniProtKB-ARBA"/>
</dbReference>
<keyword evidence="2 5" id="KW-0378">Hydrolase</keyword>
<name>A0AAV3RPX5_LITER</name>